<name>A0A5B7G960_PORTR</name>
<keyword evidence="3" id="KW-1185">Reference proteome</keyword>
<gene>
    <name evidence="2" type="ORF">E2C01_048056</name>
</gene>
<accession>A0A5B7G960</accession>
<dbReference type="Proteomes" id="UP000324222">
    <property type="component" value="Unassembled WGS sequence"/>
</dbReference>
<feature type="region of interest" description="Disordered" evidence="1">
    <location>
        <begin position="30"/>
        <end position="80"/>
    </location>
</feature>
<feature type="compositionally biased region" description="Basic and acidic residues" evidence="1">
    <location>
        <begin position="51"/>
        <end position="65"/>
    </location>
</feature>
<evidence type="ECO:0000313" key="3">
    <source>
        <dbReference type="Proteomes" id="UP000324222"/>
    </source>
</evidence>
<dbReference type="AlphaFoldDB" id="A0A5B7G960"/>
<protein>
    <submittedName>
        <fullName evidence="2">Uncharacterized protein</fullName>
    </submittedName>
</protein>
<comment type="caution">
    <text evidence="2">The sequence shown here is derived from an EMBL/GenBank/DDBJ whole genome shotgun (WGS) entry which is preliminary data.</text>
</comment>
<sequence>MHLNTLGNSCFLLGDLIHLKNSISLNSKIVPPTLPPSPFSESLPLSPGRPAQEEHPAARPSRPPDAHQLGSKSRARENRKSHCWHLGHEPPGRCLDQHCGGCWAIVGS</sequence>
<organism evidence="2 3">
    <name type="scientific">Portunus trituberculatus</name>
    <name type="common">Swimming crab</name>
    <name type="synonym">Neptunus trituberculatus</name>
    <dbReference type="NCBI Taxonomy" id="210409"/>
    <lineage>
        <taxon>Eukaryota</taxon>
        <taxon>Metazoa</taxon>
        <taxon>Ecdysozoa</taxon>
        <taxon>Arthropoda</taxon>
        <taxon>Crustacea</taxon>
        <taxon>Multicrustacea</taxon>
        <taxon>Malacostraca</taxon>
        <taxon>Eumalacostraca</taxon>
        <taxon>Eucarida</taxon>
        <taxon>Decapoda</taxon>
        <taxon>Pleocyemata</taxon>
        <taxon>Brachyura</taxon>
        <taxon>Eubrachyura</taxon>
        <taxon>Portunoidea</taxon>
        <taxon>Portunidae</taxon>
        <taxon>Portuninae</taxon>
        <taxon>Portunus</taxon>
    </lineage>
</organism>
<evidence type="ECO:0000256" key="1">
    <source>
        <dbReference type="SAM" id="MobiDB-lite"/>
    </source>
</evidence>
<proteinExistence type="predicted"/>
<evidence type="ECO:0000313" key="2">
    <source>
        <dbReference type="EMBL" id="MPC54149.1"/>
    </source>
</evidence>
<dbReference type="EMBL" id="VSRR010012150">
    <property type="protein sequence ID" value="MPC54149.1"/>
    <property type="molecule type" value="Genomic_DNA"/>
</dbReference>
<reference evidence="2 3" key="1">
    <citation type="submission" date="2019-05" db="EMBL/GenBank/DDBJ databases">
        <title>Another draft genome of Portunus trituberculatus and its Hox gene families provides insights of decapod evolution.</title>
        <authorList>
            <person name="Jeong J.-H."/>
            <person name="Song I."/>
            <person name="Kim S."/>
            <person name="Choi T."/>
            <person name="Kim D."/>
            <person name="Ryu S."/>
            <person name="Kim W."/>
        </authorList>
    </citation>
    <scope>NUCLEOTIDE SEQUENCE [LARGE SCALE GENOMIC DNA]</scope>
    <source>
        <tissue evidence="2">Muscle</tissue>
    </source>
</reference>